<dbReference type="Proteomes" id="UP001430953">
    <property type="component" value="Unassembled WGS sequence"/>
</dbReference>
<proteinExistence type="predicted"/>
<name>A0AAW2FZJ9_9HYME</name>
<keyword evidence="1" id="KW-0732">Signal</keyword>
<accession>A0AAW2FZJ9</accession>
<protein>
    <submittedName>
        <fullName evidence="2">Uncharacterized protein</fullName>
    </submittedName>
</protein>
<gene>
    <name evidence="2" type="ORF">PUN28_009705</name>
</gene>
<reference evidence="2 3" key="1">
    <citation type="submission" date="2023-03" db="EMBL/GenBank/DDBJ databases">
        <title>High recombination rates correlate with genetic variation in Cardiocondyla obscurior ants.</title>
        <authorList>
            <person name="Errbii M."/>
        </authorList>
    </citation>
    <scope>NUCLEOTIDE SEQUENCE [LARGE SCALE GENOMIC DNA]</scope>
    <source>
        <strain evidence="2">Alpha-2009</strain>
        <tissue evidence="2">Whole body</tissue>
    </source>
</reference>
<feature type="signal peptide" evidence="1">
    <location>
        <begin position="1"/>
        <end position="19"/>
    </location>
</feature>
<keyword evidence="3" id="KW-1185">Reference proteome</keyword>
<evidence type="ECO:0000313" key="3">
    <source>
        <dbReference type="Proteomes" id="UP001430953"/>
    </source>
</evidence>
<dbReference type="EMBL" id="JADYXP020000008">
    <property type="protein sequence ID" value="KAL0119307.1"/>
    <property type="molecule type" value="Genomic_DNA"/>
</dbReference>
<evidence type="ECO:0000256" key="1">
    <source>
        <dbReference type="SAM" id="SignalP"/>
    </source>
</evidence>
<organism evidence="2 3">
    <name type="scientific">Cardiocondyla obscurior</name>
    <dbReference type="NCBI Taxonomy" id="286306"/>
    <lineage>
        <taxon>Eukaryota</taxon>
        <taxon>Metazoa</taxon>
        <taxon>Ecdysozoa</taxon>
        <taxon>Arthropoda</taxon>
        <taxon>Hexapoda</taxon>
        <taxon>Insecta</taxon>
        <taxon>Pterygota</taxon>
        <taxon>Neoptera</taxon>
        <taxon>Endopterygota</taxon>
        <taxon>Hymenoptera</taxon>
        <taxon>Apocrita</taxon>
        <taxon>Aculeata</taxon>
        <taxon>Formicoidea</taxon>
        <taxon>Formicidae</taxon>
        <taxon>Myrmicinae</taxon>
        <taxon>Cardiocondyla</taxon>
    </lineage>
</organism>
<dbReference type="AlphaFoldDB" id="A0AAW2FZJ9"/>
<sequence>MRIPFLILCLVVVYGACRTYERPENVDLQSNVWRAASKIPNENGNYEYDYDYDGIPFAKPFSRQKRTVGLLLKPITLPLNALLKLLGFEKNIISSVIDLVRITFGALLGQNVCPEGSSVSILGLVTKTFTDPIKTFQTVLCNSLQTIGSINRVLMNKIFKLFASFFWKVFLPGLHTTLNTLNKTGLLPPQISAAIAIFNMIYGVLRIMGYVPN</sequence>
<feature type="chain" id="PRO_5043351727" evidence="1">
    <location>
        <begin position="20"/>
        <end position="213"/>
    </location>
</feature>
<evidence type="ECO:0000313" key="2">
    <source>
        <dbReference type="EMBL" id="KAL0119307.1"/>
    </source>
</evidence>
<comment type="caution">
    <text evidence="2">The sequence shown here is derived from an EMBL/GenBank/DDBJ whole genome shotgun (WGS) entry which is preliminary data.</text>
</comment>